<organism evidence="1 2">
    <name type="scientific">Acanthamoeba polyphaga moumouvirus</name>
    <dbReference type="NCBI Taxonomy" id="1269028"/>
    <lineage>
        <taxon>Viruses</taxon>
        <taxon>Varidnaviria</taxon>
        <taxon>Bamfordvirae</taxon>
        <taxon>Nucleocytoviricota</taxon>
        <taxon>Megaviricetes</taxon>
        <taxon>Imitervirales</taxon>
        <taxon>Mimiviridae</taxon>
        <taxon>Megamimivirinae</taxon>
        <taxon>Moumouvirus</taxon>
    </lineage>
</organism>
<proteinExistence type="predicted"/>
<gene>
    <name evidence="1" type="ORF">Moumou_00131</name>
</gene>
<name>L7RFR0_9VIRU</name>
<dbReference type="OrthoDB" id="40609at10239"/>
<protein>
    <submittedName>
        <fullName evidence="1">Uncharacterized protein</fullName>
    </submittedName>
</protein>
<accession>L7RFR0</accession>
<reference evidence="1 2" key="1">
    <citation type="journal article" date="2012" name="Genome Biol. Evol.">
        <title>Related Giant Viruses in Distant Locations and Different Habitats: Acanthamoeba polyphaga moumouvirus Represents a Third Lineage of the Mimiviridae That Is Close to the Megavirus Lineage.</title>
        <authorList>
            <person name="Yoosuf N."/>
            <person name="Yutin N."/>
            <person name="Colson P."/>
            <person name="Shabalina S.A."/>
            <person name="Pagnier I."/>
            <person name="Robert C."/>
            <person name="Azza S."/>
            <person name="Klose T."/>
            <person name="Wong J."/>
            <person name="Rossmann M.G."/>
            <person name="La Scola B."/>
            <person name="Raoult D."/>
            <person name="Koonin E.V."/>
        </authorList>
    </citation>
    <scope>NUCLEOTIDE SEQUENCE [LARGE SCALE GENOMIC DNA]</scope>
    <source>
        <strain evidence="1 2">M10A</strain>
    </source>
</reference>
<evidence type="ECO:0000313" key="2">
    <source>
        <dbReference type="Proteomes" id="UP000201640"/>
    </source>
</evidence>
<dbReference type="Proteomes" id="UP000201640">
    <property type="component" value="Segment"/>
</dbReference>
<keyword evidence="2" id="KW-1185">Reference proteome</keyword>
<dbReference type="GeneID" id="14446045"/>
<dbReference type="EMBL" id="JX962719">
    <property type="protein sequence ID" value="AGC01675.1"/>
    <property type="molecule type" value="Genomic_DNA"/>
</dbReference>
<sequence length="128" mass="15477">MKLFNFKKKNFNRDYDTIIWKCICKYKYDERIIAERLLDEIKLLEETENNIPAIISTMLDETIQDILYTQMIKQDFEKGLLMLIKIDISTHLDQKEIISLKIRECDKKIQYLNIKRDILKDICRSIKN</sequence>
<dbReference type="RefSeq" id="YP_007354111.1">
    <property type="nucleotide sequence ID" value="NC_020104.1"/>
</dbReference>
<dbReference type="KEGG" id="vg:14446045"/>
<evidence type="ECO:0000313" key="1">
    <source>
        <dbReference type="EMBL" id="AGC01675.1"/>
    </source>
</evidence>